<dbReference type="InterPro" id="IPR003593">
    <property type="entry name" value="AAA+_ATPase"/>
</dbReference>
<accession>A0A150NY77</accession>
<feature type="domain" description="AAA+ ATPase" evidence="2">
    <location>
        <begin position="25"/>
        <end position="202"/>
    </location>
</feature>
<evidence type="ECO:0000313" key="4">
    <source>
        <dbReference type="Proteomes" id="UP000075604"/>
    </source>
</evidence>
<dbReference type="InterPro" id="IPR049945">
    <property type="entry name" value="AAA_22"/>
</dbReference>
<comment type="caution">
    <text evidence="3">The sequence shown here is derived from an EMBL/GenBank/DDBJ whole genome shotgun (WGS) entry which is preliminary data.</text>
</comment>
<dbReference type="SUPFAM" id="SSF48452">
    <property type="entry name" value="TPR-like"/>
    <property type="match status" value="2"/>
</dbReference>
<feature type="repeat" description="TPR" evidence="1">
    <location>
        <begin position="630"/>
        <end position="663"/>
    </location>
</feature>
<dbReference type="SUPFAM" id="SSF52540">
    <property type="entry name" value="P-loop containing nucleoside triphosphate hydrolases"/>
    <property type="match status" value="1"/>
</dbReference>
<evidence type="ECO:0000256" key="1">
    <source>
        <dbReference type="PROSITE-ProRule" id="PRU00339"/>
    </source>
</evidence>
<keyword evidence="1" id="KW-0802">TPR repeat</keyword>
<evidence type="ECO:0000259" key="2">
    <source>
        <dbReference type="SMART" id="SM00382"/>
    </source>
</evidence>
<organism evidence="3 4">
    <name type="scientific">Sorangium cellulosum</name>
    <name type="common">Polyangium cellulosum</name>
    <dbReference type="NCBI Taxonomy" id="56"/>
    <lineage>
        <taxon>Bacteria</taxon>
        <taxon>Pseudomonadati</taxon>
        <taxon>Myxococcota</taxon>
        <taxon>Polyangia</taxon>
        <taxon>Polyangiales</taxon>
        <taxon>Polyangiaceae</taxon>
        <taxon>Sorangium</taxon>
    </lineage>
</organism>
<sequence>MPEDPRYGFSGRGRELLDIERALLRGKIVLLHGFGGTGKTALAAEAARWLCRTGMYRGACFVSFEHGGDAARVLGRLAEHLGVSDGGFDAGDATAALARLVPALVERPTLLVADNLESVLPGGDAALPAGERAALWQALVQLATASKGGCGVILTSRDAALGDGRLAPGQRAMHREVGGMDPDDAHALAARLLGDLGIDPRRAPYPELRDLLQKLDHHPLAIQLVLRALGDTTLTLKAIDEEFATLLPRFTDDTETGRSRSLMASLEYSLRRLSEEQRELLVRLAPFEGGASEDDLLAITEIPEAAWAKLRPALEQAALIRAEQVHQAVRVPFLRFHPVLAPYLRMRAGAEDEGLRERYAKRYAQVAHYLYNRDGREPTEARALARVEMPNLRRALHLRIAAGARDEAANMADSLARFLRSFGYGRELEQIRRQVEEPTEPDGPAPDGNFTLAEYLRESGFAEDALHRGDIHAAFHRVTALLQRIQDLPEGTARGRGSYEHCLVLTLLGRCFEAGGRPATAEARYQEALHVLETLIERDREQKAYVRHRGVLLAELGDILSEQGKYGEARSTYKDSLEIMKSLNDARGQAVALAQLGTLAMHEQGYPEAKQRYREAIAFFGNLQEPRAEAAAWHQLGLIFKRERNWDEAERCLRLSIGLEEDAGNAAGAAGTCGELGSVARLAGRAEEAELWYRKALKTFEDLEGAASQAIQLNNLAALIQQEVRAGRYPTSRLAEARALADQCLKIKSNLDAYSQIWTTLEILASIAEQEGDKDAARGYRREARETFAAFPGNRYGIDKRFGDLISLLAAAATQPELHSHFEPLLSKLEAAGWHIAAPVRRLWAGERDWHALAEGLDGNDALLVLRVLETLAGTAPPPAEP</sequence>
<dbReference type="Pfam" id="PF13176">
    <property type="entry name" value="TPR_7"/>
    <property type="match status" value="1"/>
</dbReference>
<proteinExistence type="predicted"/>
<dbReference type="InterPro" id="IPR011990">
    <property type="entry name" value="TPR-like_helical_dom_sf"/>
</dbReference>
<dbReference type="AlphaFoldDB" id="A0A150NY77"/>
<dbReference type="InterPro" id="IPR019734">
    <property type="entry name" value="TPR_rpt"/>
</dbReference>
<dbReference type="Gene3D" id="1.25.40.10">
    <property type="entry name" value="Tetratricopeptide repeat domain"/>
    <property type="match status" value="2"/>
</dbReference>
<dbReference type="PROSITE" id="PS50005">
    <property type="entry name" value="TPR"/>
    <property type="match status" value="1"/>
</dbReference>
<protein>
    <recommendedName>
        <fullName evidence="2">AAA+ ATPase domain-containing protein</fullName>
    </recommendedName>
</protein>
<dbReference type="SMART" id="SM00028">
    <property type="entry name" value="TPR"/>
    <property type="match status" value="5"/>
</dbReference>
<dbReference type="PANTHER" id="PTHR47691:SF3">
    <property type="entry name" value="HTH-TYPE TRANSCRIPTIONAL REGULATOR RV0890C-RELATED"/>
    <property type="match status" value="1"/>
</dbReference>
<dbReference type="Proteomes" id="UP000075604">
    <property type="component" value="Unassembled WGS sequence"/>
</dbReference>
<dbReference type="EMBL" id="JELX01004610">
    <property type="protein sequence ID" value="KYF46702.1"/>
    <property type="molecule type" value="Genomic_DNA"/>
</dbReference>
<dbReference type="Pfam" id="PF13424">
    <property type="entry name" value="TPR_12"/>
    <property type="match status" value="1"/>
</dbReference>
<name>A0A150NY77_SORCE</name>
<evidence type="ECO:0000313" key="3">
    <source>
        <dbReference type="EMBL" id="KYF46702.1"/>
    </source>
</evidence>
<dbReference type="SMART" id="SM00382">
    <property type="entry name" value="AAA"/>
    <property type="match status" value="1"/>
</dbReference>
<dbReference type="Gene3D" id="3.40.50.300">
    <property type="entry name" value="P-loop containing nucleotide triphosphate hydrolases"/>
    <property type="match status" value="1"/>
</dbReference>
<dbReference type="GO" id="GO:0043531">
    <property type="term" value="F:ADP binding"/>
    <property type="evidence" value="ECO:0007669"/>
    <property type="project" value="InterPro"/>
</dbReference>
<dbReference type="Pfam" id="PF13401">
    <property type="entry name" value="AAA_22"/>
    <property type="match status" value="1"/>
</dbReference>
<dbReference type="InterPro" id="IPR027417">
    <property type="entry name" value="P-loop_NTPase"/>
</dbReference>
<reference evidence="3 4" key="1">
    <citation type="submission" date="2014-02" db="EMBL/GenBank/DDBJ databases">
        <title>The small core and large imbalanced accessory genome model reveals a collaborative survival strategy of Sorangium cellulosum strains in nature.</title>
        <authorList>
            <person name="Han K."/>
            <person name="Peng R."/>
            <person name="Blom J."/>
            <person name="Li Y.-Z."/>
        </authorList>
    </citation>
    <scope>NUCLEOTIDE SEQUENCE [LARGE SCALE GENOMIC DNA]</scope>
    <source>
        <strain evidence="3 4">So0157-18</strain>
    </source>
</reference>
<dbReference type="PANTHER" id="PTHR47691">
    <property type="entry name" value="REGULATOR-RELATED"/>
    <property type="match status" value="1"/>
</dbReference>
<gene>
    <name evidence="3" type="ORF">BE04_47695</name>
</gene>